<evidence type="ECO:0000313" key="1">
    <source>
        <dbReference type="EMBL" id="GIY10437.1"/>
    </source>
</evidence>
<name>A0AAV4QQP4_CAEEX</name>
<accession>A0AAV4QQP4</accession>
<dbReference type="EMBL" id="BPLR01006525">
    <property type="protein sequence ID" value="GIY10437.1"/>
    <property type="molecule type" value="Genomic_DNA"/>
</dbReference>
<organism evidence="1 2">
    <name type="scientific">Caerostris extrusa</name>
    <name type="common">Bark spider</name>
    <name type="synonym">Caerostris bankana</name>
    <dbReference type="NCBI Taxonomy" id="172846"/>
    <lineage>
        <taxon>Eukaryota</taxon>
        <taxon>Metazoa</taxon>
        <taxon>Ecdysozoa</taxon>
        <taxon>Arthropoda</taxon>
        <taxon>Chelicerata</taxon>
        <taxon>Arachnida</taxon>
        <taxon>Araneae</taxon>
        <taxon>Araneomorphae</taxon>
        <taxon>Entelegynae</taxon>
        <taxon>Araneoidea</taxon>
        <taxon>Araneidae</taxon>
        <taxon>Caerostris</taxon>
    </lineage>
</organism>
<reference evidence="1 2" key="1">
    <citation type="submission" date="2021-06" db="EMBL/GenBank/DDBJ databases">
        <title>Caerostris extrusa draft genome.</title>
        <authorList>
            <person name="Kono N."/>
            <person name="Arakawa K."/>
        </authorList>
    </citation>
    <scope>NUCLEOTIDE SEQUENCE [LARGE SCALE GENOMIC DNA]</scope>
</reference>
<gene>
    <name evidence="1" type="ORF">CEXT_629521</name>
</gene>
<dbReference type="AlphaFoldDB" id="A0AAV4QQP4"/>
<comment type="caution">
    <text evidence="1">The sequence shown here is derived from an EMBL/GenBank/DDBJ whole genome shotgun (WGS) entry which is preliminary data.</text>
</comment>
<sequence length="126" mass="14673">MERCDENAKVLLTDIFRTKGAAHCFAPSSHCLAELSIIFRVISAKESRVLEKGRGEGFREGIYSVTLHIELSHFSWRLFSAEATGREKFFDMSRHVSIETFRMVWNRKGVEEEKEEQQFFLARNLI</sequence>
<keyword evidence="2" id="KW-1185">Reference proteome</keyword>
<dbReference type="Proteomes" id="UP001054945">
    <property type="component" value="Unassembled WGS sequence"/>
</dbReference>
<proteinExistence type="predicted"/>
<evidence type="ECO:0000313" key="2">
    <source>
        <dbReference type="Proteomes" id="UP001054945"/>
    </source>
</evidence>
<protein>
    <submittedName>
        <fullName evidence="1">Uncharacterized protein</fullName>
    </submittedName>
</protein>